<dbReference type="OrthoDB" id="9811296at2"/>
<dbReference type="AlphaFoldDB" id="A0A1T4ND68"/>
<evidence type="ECO:0000259" key="1">
    <source>
        <dbReference type="PROSITE" id="PS51782"/>
    </source>
</evidence>
<feature type="domain" description="LysM" evidence="1">
    <location>
        <begin position="67"/>
        <end position="111"/>
    </location>
</feature>
<accession>A0A1T4ND68</accession>
<dbReference type="SMART" id="SM00257">
    <property type="entry name" value="LysM"/>
    <property type="match status" value="4"/>
</dbReference>
<feature type="domain" description="LysM" evidence="1">
    <location>
        <begin position="125"/>
        <end position="169"/>
    </location>
</feature>
<feature type="domain" description="LysM" evidence="1">
    <location>
        <begin position="182"/>
        <end position="226"/>
    </location>
</feature>
<gene>
    <name evidence="2" type="ORF">SAMN02745973_01654</name>
</gene>
<name>A0A1T4ND68_9FIRM</name>
<evidence type="ECO:0000313" key="2">
    <source>
        <dbReference type="EMBL" id="SJZ77271.1"/>
    </source>
</evidence>
<evidence type="ECO:0000313" key="3">
    <source>
        <dbReference type="Proteomes" id="UP000196365"/>
    </source>
</evidence>
<proteinExistence type="predicted"/>
<organism evidence="2 3">
    <name type="scientific">Garciella nitratireducens DSM 15102</name>
    <dbReference type="NCBI Taxonomy" id="1121911"/>
    <lineage>
        <taxon>Bacteria</taxon>
        <taxon>Bacillati</taxon>
        <taxon>Bacillota</taxon>
        <taxon>Clostridia</taxon>
        <taxon>Eubacteriales</taxon>
        <taxon>Eubacteriaceae</taxon>
        <taxon>Garciella</taxon>
    </lineage>
</organism>
<dbReference type="SUPFAM" id="SSF54106">
    <property type="entry name" value="LysM domain"/>
    <property type="match status" value="4"/>
</dbReference>
<dbReference type="InterPro" id="IPR018392">
    <property type="entry name" value="LysM"/>
</dbReference>
<protein>
    <submittedName>
        <fullName evidence="2">LysM repeat-containing protein</fullName>
    </submittedName>
</protein>
<dbReference type="Gene3D" id="3.10.350.10">
    <property type="entry name" value="LysM domain"/>
    <property type="match status" value="4"/>
</dbReference>
<keyword evidence="3" id="KW-1185">Reference proteome</keyword>
<dbReference type="Pfam" id="PF01476">
    <property type="entry name" value="LysM"/>
    <property type="match status" value="4"/>
</dbReference>
<dbReference type="Proteomes" id="UP000196365">
    <property type="component" value="Unassembled WGS sequence"/>
</dbReference>
<dbReference type="EMBL" id="FUWV01000010">
    <property type="protein sequence ID" value="SJZ77271.1"/>
    <property type="molecule type" value="Genomic_DNA"/>
</dbReference>
<dbReference type="PANTHER" id="PTHR33734:SF22">
    <property type="entry name" value="MEMBRANE-BOUND LYTIC MUREIN TRANSGLYCOSYLASE D"/>
    <property type="match status" value="1"/>
</dbReference>
<dbReference type="InterPro" id="IPR036779">
    <property type="entry name" value="LysM_dom_sf"/>
</dbReference>
<dbReference type="CDD" id="cd00118">
    <property type="entry name" value="LysM"/>
    <property type="match status" value="4"/>
</dbReference>
<dbReference type="RefSeq" id="WP_087679049.1">
    <property type="nucleotide sequence ID" value="NZ_FUWV01000010.1"/>
</dbReference>
<dbReference type="PROSITE" id="PS51782">
    <property type="entry name" value="LYSM"/>
    <property type="match status" value="4"/>
</dbReference>
<dbReference type="PANTHER" id="PTHR33734">
    <property type="entry name" value="LYSM DOMAIN-CONTAINING GPI-ANCHORED PROTEIN 2"/>
    <property type="match status" value="1"/>
</dbReference>
<reference evidence="2 3" key="1">
    <citation type="submission" date="2017-02" db="EMBL/GenBank/DDBJ databases">
        <authorList>
            <person name="Peterson S.W."/>
        </authorList>
    </citation>
    <scope>NUCLEOTIDE SEQUENCE [LARGE SCALE GENOMIC DNA]</scope>
    <source>
        <strain evidence="2 3">DSM 15102</strain>
    </source>
</reference>
<feature type="domain" description="LysM" evidence="1">
    <location>
        <begin position="10"/>
        <end position="54"/>
    </location>
</feature>
<sequence length="228" mass="24703">MSSNCPSGTIRYTIVAGDTLYNLARKFNTTVQAIMAVNPNINPNFLQIGQVICIPTAQSEMCPPNTFPYTIQAGDTFLLLARRFHTTVAAIQAANPGVDPNRLQIGQKICIPIAPAPAPCPQGSFAYTIKAGDTLYALANRYNTTVNAILALNPGIDPRYLRIGQVICIPTTQPGMCPPNTFPYTIQTGDTFFLLARRFHTTVAAIQAANPGVDPNRLQIGQRICIPR</sequence>